<dbReference type="EMBL" id="PEZF01000190">
    <property type="protein sequence ID" value="PIS16148.1"/>
    <property type="molecule type" value="Genomic_DNA"/>
</dbReference>
<evidence type="ECO:0000256" key="2">
    <source>
        <dbReference type="PIRSR" id="PIRSR001359-2"/>
    </source>
</evidence>
<dbReference type="AlphaFoldDB" id="A0A2H0WW40"/>
<organism evidence="4 5">
    <name type="scientific">Candidatus Portnoybacteria bacterium CG09_land_8_20_14_0_10_44_13</name>
    <dbReference type="NCBI Taxonomy" id="1974811"/>
    <lineage>
        <taxon>Bacteria</taxon>
        <taxon>Candidatus Portnoyibacteriota</taxon>
    </lineage>
</organism>
<feature type="binding site" evidence="2">
    <location>
        <position position="199"/>
    </location>
    <ligand>
        <name>dihydroxyacetone phosphate</name>
        <dbReference type="ChEBI" id="CHEBI:57642"/>
    </ligand>
</feature>
<accession>A0A2H0WW40</accession>
<evidence type="ECO:0000313" key="5">
    <source>
        <dbReference type="Proteomes" id="UP000229080"/>
    </source>
</evidence>
<proteinExistence type="predicted"/>
<dbReference type="InterPro" id="IPR000771">
    <property type="entry name" value="FBA_II"/>
</dbReference>
<protein>
    <recommendedName>
        <fullName evidence="6">Tagatose-bisphosphate aldolase</fullName>
    </recommendedName>
</protein>
<sequence length="340" mass="36662">MTPGVIFRMADNFVDGLEVLGNAQQNKYAIGSFNFSTAEILKAIVLAAKDLSSPIIVSTSGGEAEFIGMREAAALVKAWRAGTKLPIFLNLDHGKSLKSVKKALAAGYDMVHFDGAELSYGKNIAETKKVVDFVRDFEKTFDKKIIVEGELGYLRGSSSLHKEKLEIKQEDLTSPEQVKEFIEKTGVDSLAVAIGNAHGVFIEGGPARIATPVRGDATSLGESARHADTGCVGWQGVAGGERLYLDILEKIKEAVGDKVFLVLHGGSGIPDSDTKKAIKSGIVKININTEMRVAYKEALEGEIKKNPKETTPYKILEPGLKAVQKVVEKKIKLFGSEGKV</sequence>
<dbReference type="CDD" id="cd00947">
    <property type="entry name" value="TBP_aldolase_IIB"/>
    <property type="match status" value="1"/>
</dbReference>
<dbReference type="InterPro" id="IPR050246">
    <property type="entry name" value="Class_II_FBP_aldolase"/>
</dbReference>
<evidence type="ECO:0000256" key="3">
    <source>
        <dbReference type="PIRSR" id="PIRSR001359-3"/>
    </source>
</evidence>
<dbReference type="SUPFAM" id="SSF51569">
    <property type="entry name" value="Aldolase"/>
    <property type="match status" value="1"/>
</dbReference>
<feature type="active site" description="Proton donor" evidence="1">
    <location>
        <position position="92"/>
    </location>
</feature>
<reference evidence="5" key="1">
    <citation type="submission" date="2017-09" db="EMBL/GenBank/DDBJ databases">
        <title>Depth-based differentiation of microbial function through sediment-hosted aquifers and enrichment of novel symbionts in the deep terrestrial subsurface.</title>
        <authorList>
            <person name="Probst A.J."/>
            <person name="Ladd B."/>
            <person name="Jarett J.K."/>
            <person name="Geller-Mcgrath D.E."/>
            <person name="Sieber C.M.K."/>
            <person name="Emerson J.B."/>
            <person name="Anantharaman K."/>
            <person name="Thomas B.C."/>
            <person name="Malmstrom R."/>
            <person name="Stieglmeier M."/>
            <person name="Klingl A."/>
            <person name="Woyke T."/>
            <person name="Ryan C.M."/>
            <person name="Banfield J.F."/>
        </authorList>
    </citation>
    <scope>NUCLEOTIDE SEQUENCE [LARGE SCALE GENOMIC DNA]</scope>
</reference>
<dbReference type="Pfam" id="PF01116">
    <property type="entry name" value="F_bP_aldolase"/>
    <property type="match status" value="2"/>
</dbReference>
<feature type="binding site" evidence="3">
    <location>
        <position position="93"/>
    </location>
    <ligand>
        <name>Zn(2+)</name>
        <dbReference type="ChEBI" id="CHEBI:29105"/>
        <label>1</label>
        <note>catalytic</note>
    </ligand>
</feature>
<feature type="binding site" evidence="3">
    <location>
        <position position="114"/>
    </location>
    <ligand>
        <name>Zn(2+)</name>
        <dbReference type="ChEBI" id="CHEBI:29105"/>
        <label>2</label>
    </ligand>
</feature>
<dbReference type="GO" id="GO:0008270">
    <property type="term" value="F:zinc ion binding"/>
    <property type="evidence" value="ECO:0007669"/>
    <property type="project" value="InterPro"/>
</dbReference>
<dbReference type="PANTHER" id="PTHR30304:SF0">
    <property type="entry name" value="D-TAGATOSE-1,6-BISPHOSPHATE ALDOLASE SUBUNIT GATY-RELATED"/>
    <property type="match status" value="1"/>
</dbReference>
<evidence type="ECO:0008006" key="6">
    <source>
        <dbReference type="Google" id="ProtNLM"/>
    </source>
</evidence>
<keyword evidence="3" id="KW-0862">Zinc</keyword>
<dbReference type="PANTHER" id="PTHR30304">
    <property type="entry name" value="D-TAGATOSE-1,6-BISPHOSPHATE ALDOLASE"/>
    <property type="match status" value="1"/>
</dbReference>
<dbReference type="Proteomes" id="UP000229080">
    <property type="component" value="Unassembled WGS sequence"/>
</dbReference>
<dbReference type="Gene3D" id="3.20.20.70">
    <property type="entry name" value="Aldolase class I"/>
    <property type="match status" value="1"/>
</dbReference>
<feature type="binding site" evidence="2">
    <location>
        <begin position="286"/>
        <end position="289"/>
    </location>
    <ligand>
        <name>dihydroxyacetone phosphate</name>
        <dbReference type="ChEBI" id="CHEBI:57642"/>
    </ligand>
</feature>
<feature type="binding site" evidence="3">
    <location>
        <position position="264"/>
    </location>
    <ligand>
        <name>Zn(2+)</name>
        <dbReference type="ChEBI" id="CHEBI:29105"/>
        <label>1</label>
        <note>catalytic</note>
    </ligand>
</feature>
<gene>
    <name evidence="4" type="ORF">COT61_05440</name>
</gene>
<feature type="binding site" evidence="3">
    <location>
        <position position="150"/>
    </location>
    <ligand>
        <name>Zn(2+)</name>
        <dbReference type="ChEBI" id="CHEBI:29105"/>
        <label>2</label>
    </ligand>
</feature>
<dbReference type="GO" id="GO:0005975">
    <property type="term" value="P:carbohydrate metabolic process"/>
    <property type="evidence" value="ECO:0007669"/>
    <property type="project" value="InterPro"/>
</dbReference>
<name>A0A2H0WW40_9BACT</name>
<dbReference type="GO" id="GO:0016832">
    <property type="term" value="F:aldehyde-lyase activity"/>
    <property type="evidence" value="ECO:0007669"/>
    <property type="project" value="InterPro"/>
</dbReference>
<feature type="binding site" evidence="3">
    <location>
        <position position="198"/>
    </location>
    <ligand>
        <name>Zn(2+)</name>
        <dbReference type="ChEBI" id="CHEBI:29105"/>
        <label>1</label>
        <note>catalytic</note>
    </ligand>
</feature>
<dbReference type="PIRSF" id="PIRSF001359">
    <property type="entry name" value="F_bP_aldolase_II"/>
    <property type="match status" value="1"/>
</dbReference>
<evidence type="ECO:0000256" key="1">
    <source>
        <dbReference type="PIRSR" id="PIRSR001359-1"/>
    </source>
</evidence>
<keyword evidence="3" id="KW-0479">Metal-binding</keyword>
<comment type="cofactor">
    <cofactor evidence="3">
        <name>Zn(2+)</name>
        <dbReference type="ChEBI" id="CHEBI:29105"/>
    </cofactor>
    <text evidence="3">Binds 2 Zn(2+) ions per subunit. One is catalytic and the other provides a structural contribution.</text>
</comment>
<evidence type="ECO:0000313" key="4">
    <source>
        <dbReference type="EMBL" id="PIS16148.1"/>
    </source>
</evidence>
<comment type="caution">
    <text evidence="4">The sequence shown here is derived from an EMBL/GenBank/DDBJ whole genome shotgun (WGS) entry which is preliminary data.</text>
</comment>
<feature type="binding site" evidence="2">
    <location>
        <begin position="265"/>
        <end position="267"/>
    </location>
    <ligand>
        <name>dihydroxyacetone phosphate</name>
        <dbReference type="ChEBI" id="CHEBI:57642"/>
    </ligand>
</feature>
<dbReference type="InterPro" id="IPR013785">
    <property type="entry name" value="Aldolase_TIM"/>
</dbReference>